<dbReference type="Proteomes" id="UP000614601">
    <property type="component" value="Unassembled WGS sequence"/>
</dbReference>
<dbReference type="SUPFAM" id="SSF48097">
    <property type="entry name" value="Regulator of G-protein signaling, RGS"/>
    <property type="match status" value="1"/>
</dbReference>
<protein>
    <recommendedName>
        <fullName evidence="2">RGS domain-containing protein</fullName>
    </recommendedName>
</protein>
<evidence type="ECO:0000259" key="2">
    <source>
        <dbReference type="PROSITE" id="PS50132"/>
    </source>
</evidence>
<dbReference type="AlphaFoldDB" id="A0A811LMZ6"/>
<dbReference type="InterPro" id="IPR016137">
    <property type="entry name" value="RGS"/>
</dbReference>
<feature type="compositionally biased region" description="Basic and acidic residues" evidence="1">
    <location>
        <begin position="581"/>
        <end position="592"/>
    </location>
</feature>
<feature type="region of interest" description="Disordered" evidence="1">
    <location>
        <begin position="125"/>
        <end position="176"/>
    </location>
</feature>
<dbReference type="PANTHER" id="PTHR10845">
    <property type="entry name" value="REGULATOR OF G PROTEIN SIGNALING"/>
    <property type="match status" value="1"/>
</dbReference>
<evidence type="ECO:0000313" key="4">
    <source>
        <dbReference type="Proteomes" id="UP000614601"/>
    </source>
</evidence>
<feature type="region of interest" description="Disordered" evidence="1">
    <location>
        <begin position="23"/>
        <end position="42"/>
    </location>
</feature>
<dbReference type="Pfam" id="PF00615">
    <property type="entry name" value="RGS"/>
    <property type="match status" value="1"/>
</dbReference>
<name>A0A811LMZ6_9BILA</name>
<dbReference type="InterPro" id="IPR036305">
    <property type="entry name" value="RGS_sf"/>
</dbReference>
<dbReference type="EMBL" id="CAJFDH010000006">
    <property type="protein sequence ID" value="CAD5229040.1"/>
    <property type="molecule type" value="Genomic_DNA"/>
</dbReference>
<evidence type="ECO:0000313" key="3">
    <source>
        <dbReference type="EMBL" id="CAD5229040.1"/>
    </source>
</evidence>
<reference evidence="3" key="1">
    <citation type="submission" date="2020-09" db="EMBL/GenBank/DDBJ databases">
        <authorList>
            <person name="Kikuchi T."/>
        </authorList>
    </citation>
    <scope>NUCLEOTIDE SEQUENCE</scope>
    <source>
        <strain evidence="3">SH1</strain>
    </source>
</reference>
<dbReference type="Gene3D" id="1.10.167.10">
    <property type="entry name" value="Regulator of G-protein Signalling 4, domain 2"/>
    <property type="match status" value="1"/>
</dbReference>
<dbReference type="EMBL" id="CAJFCW020000006">
    <property type="protein sequence ID" value="CAG9125591.1"/>
    <property type="molecule type" value="Genomic_DNA"/>
</dbReference>
<feature type="compositionally biased region" description="Low complexity" evidence="1">
    <location>
        <begin position="149"/>
        <end position="159"/>
    </location>
</feature>
<dbReference type="SMART" id="SM00315">
    <property type="entry name" value="RGS"/>
    <property type="match status" value="1"/>
</dbReference>
<feature type="region of interest" description="Disordered" evidence="1">
    <location>
        <begin position="422"/>
        <end position="452"/>
    </location>
</feature>
<feature type="domain" description="RGS" evidence="2">
    <location>
        <begin position="688"/>
        <end position="805"/>
    </location>
</feature>
<dbReference type="Proteomes" id="UP000783686">
    <property type="component" value="Unassembled WGS sequence"/>
</dbReference>
<sequence>MNNMYTYGKENICGELLYPAKRSSSHGRRVNGPSTSTKINECPPFIPSLSQMNRDMATTFSTTSSVSDDEVEKRHRSKRACPGRTVYSTSDITSDSSQFSHIERNFQYNCDSSDEFDDRLDTVSPVQLDLQPDVTDESDLPPPLELDPSRYYPSGSSSPQMTPVRPVREPKKQKKAEPVSIFDHNFDRFNRPEEYNLPGGLAKILGCHGILFLKFYVDVNRGTIEVLVDKGAFFLNRYDEVFSKVQVEIHPNPSFNSSNRKRGRRDRNFPCFESHVVEGHNPRYKLKFTLELAQSNFENHDKIGISVFTKDRGDEDGYWIGTKLGQMAFSIRKLYLKGKEANKSQRHRSSKHKMRPILNGGYFLLGPEKGESTTMSQDKILTNKFYEVGGNSMFSTSSSTYSASPVKMMGEDICRRPLMKEVRGSASTSTLADPRRHSLQTPSKSRNNNVRAMASTRVPQYVPAMMQHTAALPLECIGMVPRKKVSLPVRAISQDQQFKKKKDTLDTMNLSSSSNSFSSTGAEYKSRHRHTLPYLMTTTDTSNYSQTPSLPVPGCSTDQEINYGMLYADSAPSHHVPPQRPVKESKSVDLPRKMLSTQPSVSGEISSQKSAANHPSVRRVASFTYSNDSVTDKNNKRIQPSGNSKFKLPTTISKIGNFIRNKVERVDLTLSTNSLCPSADEVKAWQDSFENLLTSKLGLEMFRQFVIGEVSSENLDFYLDVEEFKKCKNKAKLNQKSQAIFDAYFRKDAPREINLDAETKSATLQAIEQGLNNDTYNLAQNKIQQLMAKDSYRRFLQSKQYLDLVNATTPPPSATFPTRSPSPRSSPIPPEEPTSGKTSPVPSLPSRRHTGLPTNDPSVPTITE</sequence>
<dbReference type="PROSITE" id="PS50132">
    <property type="entry name" value="RGS"/>
    <property type="match status" value="1"/>
</dbReference>
<dbReference type="PANTHER" id="PTHR10845:SF259">
    <property type="entry name" value="RGS DOMAIN-CONTAINING PROTEIN-RELATED"/>
    <property type="match status" value="1"/>
</dbReference>
<feature type="compositionally biased region" description="Polar residues" evidence="1">
    <location>
        <begin position="852"/>
        <end position="864"/>
    </location>
</feature>
<evidence type="ECO:0000256" key="1">
    <source>
        <dbReference type="SAM" id="MobiDB-lite"/>
    </source>
</evidence>
<feature type="compositionally biased region" description="Polar residues" evidence="1">
    <location>
        <begin position="439"/>
        <end position="450"/>
    </location>
</feature>
<keyword evidence="4" id="KW-1185">Reference proteome</keyword>
<dbReference type="InterPro" id="IPR044926">
    <property type="entry name" value="RGS_subdomain_2"/>
</dbReference>
<organism evidence="3 4">
    <name type="scientific">Bursaphelenchus okinawaensis</name>
    <dbReference type="NCBI Taxonomy" id="465554"/>
    <lineage>
        <taxon>Eukaryota</taxon>
        <taxon>Metazoa</taxon>
        <taxon>Ecdysozoa</taxon>
        <taxon>Nematoda</taxon>
        <taxon>Chromadorea</taxon>
        <taxon>Rhabditida</taxon>
        <taxon>Tylenchina</taxon>
        <taxon>Tylenchomorpha</taxon>
        <taxon>Aphelenchoidea</taxon>
        <taxon>Aphelenchoididae</taxon>
        <taxon>Bursaphelenchus</taxon>
    </lineage>
</organism>
<dbReference type="OrthoDB" id="196547at2759"/>
<proteinExistence type="predicted"/>
<accession>A0A811LMZ6</accession>
<dbReference type="PRINTS" id="PR01301">
    <property type="entry name" value="RGSPROTEIN"/>
</dbReference>
<feature type="compositionally biased region" description="Polar residues" evidence="1">
    <location>
        <begin position="595"/>
        <end position="613"/>
    </location>
</feature>
<feature type="region of interest" description="Disordered" evidence="1">
    <location>
        <begin position="503"/>
        <end position="524"/>
    </location>
</feature>
<feature type="region of interest" description="Disordered" evidence="1">
    <location>
        <begin position="61"/>
        <end position="89"/>
    </location>
</feature>
<feature type="region of interest" description="Disordered" evidence="1">
    <location>
        <begin position="806"/>
        <end position="864"/>
    </location>
</feature>
<gene>
    <name evidence="3" type="ORF">BOKJ2_LOCUS13099</name>
</gene>
<comment type="caution">
    <text evidence="3">The sequence shown here is derived from an EMBL/GenBank/DDBJ whole genome shotgun (WGS) entry which is preliminary data.</text>
</comment>
<feature type="region of interest" description="Disordered" evidence="1">
    <location>
        <begin position="569"/>
        <end position="644"/>
    </location>
</feature>